<protein>
    <submittedName>
        <fullName evidence="2">Uncharacterized protein</fullName>
    </submittedName>
</protein>
<keyword evidence="1" id="KW-1185">Reference proteome</keyword>
<name>A0A5S6QX40_TRIMR</name>
<dbReference type="WBParaSite" id="TMUE_3000011659.1">
    <property type="protein sequence ID" value="TMUE_3000011659.1"/>
    <property type="gene ID" value="WBGene00301365"/>
</dbReference>
<proteinExistence type="predicted"/>
<organism evidence="1 2">
    <name type="scientific">Trichuris muris</name>
    <name type="common">Mouse whipworm</name>
    <dbReference type="NCBI Taxonomy" id="70415"/>
    <lineage>
        <taxon>Eukaryota</taxon>
        <taxon>Metazoa</taxon>
        <taxon>Ecdysozoa</taxon>
        <taxon>Nematoda</taxon>
        <taxon>Enoplea</taxon>
        <taxon>Dorylaimia</taxon>
        <taxon>Trichinellida</taxon>
        <taxon>Trichuridae</taxon>
        <taxon>Trichuris</taxon>
    </lineage>
</organism>
<accession>A0A5S6QX40</accession>
<evidence type="ECO:0000313" key="1">
    <source>
        <dbReference type="Proteomes" id="UP000046395"/>
    </source>
</evidence>
<dbReference type="AlphaFoldDB" id="A0A5S6QX40"/>
<dbReference type="Proteomes" id="UP000046395">
    <property type="component" value="Unassembled WGS sequence"/>
</dbReference>
<sequence>MVLALPWADGWIARASAQLSRADCGIDAVKGMTQLMRRLHRSAGVGVLADPLTNLDGQRLCPKALLFERIKAFNELGQIREIIGLAKKMDNLKKDGKFEKVDNFKKVVNFKEMDNLKRVGNLKMMNNLKRWTTLKRGTTLKKADNLKKVDNFKDSASTSARSSSHD</sequence>
<reference evidence="2" key="1">
    <citation type="submission" date="2019-12" db="UniProtKB">
        <authorList>
            <consortium name="WormBaseParasite"/>
        </authorList>
    </citation>
    <scope>IDENTIFICATION</scope>
</reference>
<evidence type="ECO:0000313" key="2">
    <source>
        <dbReference type="WBParaSite" id="TMUE_3000011659.1"/>
    </source>
</evidence>